<keyword evidence="2" id="KW-1185">Reference proteome</keyword>
<dbReference type="Proteomes" id="UP001237207">
    <property type="component" value="Unassembled WGS sequence"/>
</dbReference>
<gene>
    <name evidence="1" type="ORF">J2S13_000507</name>
</gene>
<dbReference type="AlphaFoldDB" id="A0AAJ1WJH3"/>
<organism evidence="1 2">
    <name type="scientific">Oikeobacillus pervagus</name>
    <dbReference type="NCBI Taxonomy" id="1325931"/>
    <lineage>
        <taxon>Bacteria</taxon>
        <taxon>Bacillati</taxon>
        <taxon>Bacillota</taxon>
        <taxon>Bacilli</taxon>
        <taxon>Bacillales</taxon>
        <taxon>Bacillaceae</taxon>
        <taxon>Oikeobacillus</taxon>
    </lineage>
</organism>
<dbReference type="RefSeq" id="WP_307256102.1">
    <property type="nucleotide sequence ID" value="NZ_JAUSUC010000004.1"/>
</dbReference>
<dbReference type="EMBL" id="JAUSUC010000004">
    <property type="protein sequence ID" value="MDQ0214111.1"/>
    <property type="molecule type" value="Genomic_DNA"/>
</dbReference>
<name>A0AAJ1WJH3_9BACI</name>
<evidence type="ECO:0000313" key="2">
    <source>
        <dbReference type="Proteomes" id="UP001237207"/>
    </source>
</evidence>
<accession>A0AAJ1WJH3</accession>
<evidence type="ECO:0000313" key="1">
    <source>
        <dbReference type="EMBL" id="MDQ0214111.1"/>
    </source>
</evidence>
<protein>
    <submittedName>
        <fullName evidence="1">Uncharacterized protein</fullName>
    </submittedName>
</protein>
<proteinExistence type="predicted"/>
<sequence>MTEVSIRINKMESVLEEMVYLIGKMHANYLLLDQRICQLEHIERMNLQTTTYRLQTNNRRVN</sequence>
<comment type="caution">
    <text evidence="1">The sequence shown here is derived from an EMBL/GenBank/DDBJ whole genome shotgun (WGS) entry which is preliminary data.</text>
</comment>
<reference evidence="1" key="1">
    <citation type="submission" date="2023-07" db="EMBL/GenBank/DDBJ databases">
        <title>Genomic Encyclopedia of Type Strains, Phase IV (KMG-IV): sequencing the most valuable type-strain genomes for metagenomic binning, comparative biology and taxonomic classification.</title>
        <authorList>
            <person name="Goeker M."/>
        </authorList>
    </citation>
    <scope>NUCLEOTIDE SEQUENCE</scope>
    <source>
        <strain evidence="1">DSM 23947</strain>
    </source>
</reference>